<name>A0A103YN53_CYNCS</name>
<dbReference type="Gramene" id="KVI12128">
    <property type="protein sequence ID" value="KVI12128"/>
    <property type="gene ID" value="Ccrd_009479"/>
</dbReference>
<dbReference type="EMBL" id="LEKV01000012">
    <property type="protein sequence ID" value="KVI12128.1"/>
    <property type="molecule type" value="Genomic_DNA"/>
</dbReference>
<organism evidence="1 2">
    <name type="scientific">Cynara cardunculus var. scolymus</name>
    <name type="common">Globe artichoke</name>
    <name type="synonym">Cynara scolymus</name>
    <dbReference type="NCBI Taxonomy" id="59895"/>
    <lineage>
        <taxon>Eukaryota</taxon>
        <taxon>Viridiplantae</taxon>
        <taxon>Streptophyta</taxon>
        <taxon>Embryophyta</taxon>
        <taxon>Tracheophyta</taxon>
        <taxon>Spermatophyta</taxon>
        <taxon>Magnoliopsida</taxon>
        <taxon>eudicotyledons</taxon>
        <taxon>Gunneridae</taxon>
        <taxon>Pentapetalae</taxon>
        <taxon>asterids</taxon>
        <taxon>campanulids</taxon>
        <taxon>Asterales</taxon>
        <taxon>Asteraceae</taxon>
        <taxon>Carduoideae</taxon>
        <taxon>Cardueae</taxon>
        <taxon>Carduinae</taxon>
        <taxon>Cynara</taxon>
    </lineage>
</organism>
<comment type="caution">
    <text evidence="1">The sequence shown here is derived from an EMBL/GenBank/DDBJ whole genome shotgun (WGS) entry which is preliminary data.</text>
</comment>
<evidence type="ECO:0000313" key="1">
    <source>
        <dbReference type="EMBL" id="KVI12128.1"/>
    </source>
</evidence>
<protein>
    <submittedName>
        <fullName evidence="1">Uncharacterized protein</fullName>
    </submittedName>
</protein>
<dbReference type="Proteomes" id="UP000243975">
    <property type="component" value="Unassembled WGS sequence"/>
</dbReference>
<accession>A0A103YN53</accession>
<keyword evidence="2" id="KW-1185">Reference proteome</keyword>
<evidence type="ECO:0000313" key="2">
    <source>
        <dbReference type="Proteomes" id="UP000243975"/>
    </source>
</evidence>
<proteinExistence type="predicted"/>
<reference evidence="1 2" key="1">
    <citation type="journal article" date="2016" name="Sci. Rep.">
        <title>The genome sequence of the outbreeding globe artichoke constructed de novo incorporating a phase-aware low-pass sequencing strategy of F1 progeny.</title>
        <authorList>
            <person name="Scaglione D."/>
            <person name="Reyes-Chin-Wo S."/>
            <person name="Acquadro A."/>
            <person name="Froenicke L."/>
            <person name="Portis E."/>
            <person name="Beitel C."/>
            <person name="Tirone M."/>
            <person name="Mauro R."/>
            <person name="Lo Monaco A."/>
            <person name="Mauromicale G."/>
            <person name="Faccioli P."/>
            <person name="Cattivelli L."/>
            <person name="Rieseberg L."/>
            <person name="Michelmore R."/>
            <person name="Lanteri S."/>
        </authorList>
    </citation>
    <scope>NUCLEOTIDE SEQUENCE [LARGE SCALE GENOMIC DNA]</scope>
    <source>
        <strain evidence="1">2C</strain>
    </source>
</reference>
<dbReference type="AlphaFoldDB" id="A0A103YN53"/>
<sequence>MNERFKNLTMEFTDLGNVSLVTAYGLSFVGTFVTDRPINFHIMKHRLANLWRSWRGFLKCNSDVTLFRNENRAGIGWSSRMNMTTSLRIVRIVFMDYSLLGALQWAVESFSRSTILF</sequence>
<gene>
    <name evidence="1" type="ORF">Ccrd_009479</name>
</gene>